<dbReference type="EC" id="1.-.-.-" evidence="3"/>
<sequence>MTQSPLEAAAIAITGAGAGLGRAYALAAAEAGASVAVGDLDLASAAAVAAEIQAAGGSAVAVGGDVRDPRAADDLVGACRAAFGRIDGFVANAGMLRPGDAVDVTPDDVAEMLATNVAGVVHGVGAAMRALREDGHGGSIVTVASGALQGMAGLSLYGATKGAVMSLTYTWALEGADAGIRCNAIAPLAHTAMSELSSASERYRGGPPERVAPAVVHLLSAASAPLTGQIVRFDGRRLGLMDPPMLRVLTEREHWDVADVAEALTGRLAETVAPVGLLASPRPTWV</sequence>
<dbReference type="Pfam" id="PF00106">
    <property type="entry name" value="adh_short"/>
    <property type="match status" value="1"/>
</dbReference>
<evidence type="ECO:0000256" key="2">
    <source>
        <dbReference type="RuleBase" id="RU000363"/>
    </source>
</evidence>
<evidence type="ECO:0000313" key="3">
    <source>
        <dbReference type="EMBL" id="MDL9979326.1"/>
    </source>
</evidence>
<keyword evidence="4" id="KW-1185">Reference proteome</keyword>
<dbReference type="GO" id="GO:0016491">
    <property type="term" value="F:oxidoreductase activity"/>
    <property type="evidence" value="ECO:0007669"/>
    <property type="project" value="UniProtKB-KW"/>
</dbReference>
<keyword evidence="3" id="KW-0560">Oxidoreductase</keyword>
<dbReference type="EMBL" id="JASXSZ010000002">
    <property type="protein sequence ID" value="MDL9979326.1"/>
    <property type="molecule type" value="Genomic_DNA"/>
</dbReference>
<dbReference type="Gene3D" id="3.40.50.720">
    <property type="entry name" value="NAD(P)-binding Rossmann-like Domain"/>
    <property type="match status" value="1"/>
</dbReference>
<name>A0ABT7MXZ1_9MICO</name>
<dbReference type="PANTHER" id="PTHR42760:SF40">
    <property type="entry name" value="3-OXOACYL-[ACYL-CARRIER-PROTEIN] REDUCTASE, CHLOROPLASTIC"/>
    <property type="match status" value="1"/>
</dbReference>
<dbReference type="InterPro" id="IPR002347">
    <property type="entry name" value="SDR_fam"/>
</dbReference>
<proteinExistence type="inferred from homology"/>
<dbReference type="RefSeq" id="WP_286288193.1">
    <property type="nucleotide sequence ID" value="NZ_JASXSZ010000002.1"/>
</dbReference>
<dbReference type="Proteomes" id="UP001235064">
    <property type="component" value="Unassembled WGS sequence"/>
</dbReference>
<dbReference type="PRINTS" id="PR00081">
    <property type="entry name" value="GDHRDH"/>
</dbReference>
<evidence type="ECO:0000313" key="4">
    <source>
        <dbReference type="Proteomes" id="UP001235064"/>
    </source>
</evidence>
<organism evidence="3 4">
    <name type="scientific">Microbacterium candidum</name>
    <dbReference type="NCBI Taxonomy" id="3041922"/>
    <lineage>
        <taxon>Bacteria</taxon>
        <taxon>Bacillati</taxon>
        <taxon>Actinomycetota</taxon>
        <taxon>Actinomycetes</taxon>
        <taxon>Micrococcales</taxon>
        <taxon>Microbacteriaceae</taxon>
        <taxon>Microbacterium</taxon>
    </lineage>
</organism>
<protein>
    <submittedName>
        <fullName evidence="3">SDR family oxidoreductase</fullName>
        <ecNumber evidence="3">1.-.-.-</ecNumber>
    </submittedName>
</protein>
<reference evidence="3 4" key="1">
    <citation type="submission" date="2023-06" db="EMBL/GenBank/DDBJ databases">
        <title>Microbacterium sp. nov., isolated from a waste landfill.</title>
        <authorList>
            <person name="Wen W."/>
        </authorList>
    </citation>
    <scope>NUCLEOTIDE SEQUENCE [LARGE SCALE GENOMIC DNA]</scope>
    <source>
        <strain evidence="3 4">ASV49</strain>
    </source>
</reference>
<dbReference type="PRINTS" id="PR00080">
    <property type="entry name" value="SDRFAMILY"/>
</dbReference>
<dbReference type="InterPro" id="IPR036291">
    <property type="entry name" value="NAD(P)-bd_dom_sf"/>
</dbReference>
<comment type="caution">
    <text evidence="3">The sequence shown here is derived from an EMBL/GenBank/DDBJ whole genome shotgun (WGS) entry which is preliminary data.</text>
</comment>
<dbReference type="PANTHER" id="PTHR42760">
    <property type="entry name" value="SHORT-CHAIN DEHYDROGENASES/REDUCTASES FAMILY MEMBER"/>
    <property type="match status" value="1"/>
</dbReference>
<evidence type="ECO:0000256" key="1">
    <source>
        <dbReference type="ARBA" id="ARBA00006484"/>
    </source>
</evidence>
<dbReference type="CDD" id="cd05233">
    <property type="entry name" value="SDR_c"/>
    <property type="match status" value="1"/>
</dbReference>
<gene>
    <name evidence="3" type="ORF">QSV35_08260</name>
</gene>
<comment type="similarity">
    <text evidence="1 2">Belongs to the short-chain dehydrogenases/reductases (SDR) family.</text>
</comment>
<accession>A0ABT7MXZ1</accession>
<dbReference type="SUPFAM" id="SSF51735">
    <property type="entry name" value="NAD(P)-binding Rossmann-fold domains"/>
    <property type="match status" value="1"/>
</dbReference>
<dbReference type="InterPro" id="IPR020904">
    <property type="entry name" value="Sc_DH/Rdtase_CS"/>
</dbReference>
<dbReference type="PROSITE" id="PS00061">
    <property type="entry name" value="ADH_SHORT"/>
    <property type="match status" value="1"/>
</dbReference>